<dbReference type="Proteomes" id="UP000559885">
    <property type="component" value="Unassembled WGS sequence"/>
</dbReference>
<gene>
    <name evidence="1" type="ORF">HB912_00290</name>
</gene>
<evidence type="ECO:0000313" key="1">
    <source>
        <dbReference type="EMBL" id="MBC1520081.1"/>
    </source>
</evidence>
<dbReference type="EMBL" id="JAARRM010000001">
    <property type="protein sequence ID" value="MBC1520081.1"/>
    <property type="molecule type" value="Genomic_DNA"/>
</dbReference>
<evidence type="ECO:0008006" key="3">
    <source>
        <dbReference type="Google" id="ProtNLM"/>
    </source>
</evidence>
<dbReference type="RefSeq" id="WP_185371692.1">
    <property type="nucleotide sequence ID" value="NZ_JAARRM010000001.1"/>
</dbReference>
<name>A0A841ZMZ1_9LIST</name>
<sequence length="128" mass="14709">MKISLPKSCENAPRKKIVADFTLDLLKQEQKTISEYADLGIALHVLHEKKIISGLPNLLESLKEERENQIREVMVERVITHGNTAAINGQIFFAEGGRLEFCDVYRFASTVKTAKVKEIKRYWIFQKC</sequence>
<dbReference type="Gene3D" id="3.10.450.50">
    <property type="match status" value="1"/>
</dbReference>
<proteinExistence type="predicted"/>
<comment type="caution">
    <text evidence="1">The sequence shown here is derived from an EMBL/GenBank/DDBJ whole genome shotgun (WGS) entry which is preliminary data.</text>
</comment>
<evidence type="ECO:0000313" key="2">
    <source>
        <dbReference type="Proteomes" id="UP000559885"/>
    </source>
</evidence>
<accession>A0A841ZMZ1</accession>
<dbReference type="AlphaFoldDB" id="A0A841ZMZ1"/>
<reference evidence="1 2" key="1">
    <citation type="submission" date="2020-03" db="EMBL/GenBank/DDBJ databases">
        <title>Soil Listeria distribution.</title>
        <authorList>
            <person name="Liao J."/>
            <person name="Wiedmann M."/>
        </authorList>
    </citation>
    <scope>NUCLEOTIDE SEQUENCE [LARGE SCALE GENOMIC DNA]</scope>
    <source>
        <strain evidence="1 2">FSL L7-1507</strain>
    </source>
</reference>
<protein>
    <recommendedName>
        <fullName evidence="3">Nuclear transport factor 2 family protein</fullName>
    </recommendedName>
</protein>
<organism evidence="1 2">
    <name type="scientific">Listeria aquatica</name>
    <dbReference type="NCBI Taxonomy" id="1494960"/>
    <lineage>
        <taxon>Bacteria</taxon>
        <taxon>Bacillati</taxon>
        <taxon>Bacillota</taxon>
        <taxon>Bacilli</taxon>
        <taxon>Bacillales</taxon>
        <taxon>Listeriaceae</taxon>
        <taxon>Listeria</taxon>
    </lineage>
</organism>